<dbReference type="InterPro" id="IPR001091">
    <property type="entry name" value="RM_Methyltransferase"/>
</dbReference>
<dbReference type="Pfam" id="PF01555">
    <property type="entry name" value="N6_N4_Mtase"/>
    <property type="match status" value="1"/>
</dbReference>
<dbReference type="RefSeq" id="WP_233053518.1">
    <property type="nucleotide sequence ID" value="NZ_CP170335.1"/>
</dbReference>
<dbReference type="InterPro" id="IPR002052">
    <property type="entry name" value="DNA_methylase_N6_adenine_CS"/>
</dbReference>
<evidence type="ECO:0000256" key="4">
    <source>
        <dbReference type="ARBA" id="ARBA00022691"/>
    </source>
</evidence>
<dbReference type="Proteomes" id="UP001201273">
    <property type="component" value="Unassembled WGS sequence"/>
</dbReference>
<dbReference type="SUPFAM" id="SSF53335">
    <property type="entry name" value="S-adenosyl-L-methionine-dependent methyltransferases"/>
    <property type="match status" value="1"/>
</dbReference>
<dbReference type="EMBL" id="JAIMJA010000013">
    <property type="protein sequence ID" value="MCE2595854.1"/>
    <property type="molecule type" value="Genomic_DNA"/>
</dbReference>
<reference evidence="6 7" key="1">
    <citation type="journal article" date="2022" name="Environ. Microbiol. Rep.">
        <title>Eco-phylogenetic analyses reveal divergent evolution of vitamin B12 metabolism in the marine bacterial family 'Psychromonadaceae'.</title>
        <authorList>
            <person name="Jin X."/>
            <person name="Yang Y."/>
            <person name="Cao H."/>
            <person name="Gao B."/>
            <person name="Zhao Z."/>
        </authorList>
    </citation>
    <scope>NUCLEOTIDE SEQUENCE [LARGE SCALE GENOMIC DNA]</scope>
    <source>
        <strain evidence="6 7">MKS20</strain>
    </source>
</reference>
<dbReference type="InterPro" id="IPR002941">
    <property type="entry name" value="DNA_methylase_N4/N6"/>
</dbReference>
<keyword evidence="7" id="KW-1185">Reference proteome</keyword>
<evidence type="ECO:0000313" key="6">
    <source>
        <dbReference type="EMBL" id="MCE2595854.1"/>
    </source>
</evidence>
<dbReference type="Gene3D" id="3.40.50.150">
    <property type="entry name" value="Vaccinia Virus protein VP39"/>
    <property type="match status" value="1"/>
</dbReference>
<comment type="similarity">
    <text evidence="1">Belongs to the N(4)/N(6)-methyltransferase family.</text>
</comment>
<keyword evidence="3" id="KW-0808">Transferase</keyword>
<organism evidence="6 7">
    <name type="scientific">Motilimonas cestriensis</name>
    <dbReference type="NCBI Taxonomy" id="2742685"/>
    <lineage>
        <taxon>Bacteria</taxon>
        <taxon>Pseudomonadati</taxon>
        <taxon>Pseudomonadota</taxon>
        <taxon>Gammaproteobacteria</taxon>
        <taxon>Alteromonadales</taxon>
        <taxon>Alteromonadales genera incertae sedis</taxon>
        <taxon>Motilimonas</taxon>
    </lineage>
</organism>
<keyword evidence="2" id="KW-0489">Methyltransferase</keyword>
<comment type="caution">
    <text evidence="6">The sequence shown here is derived from an EMBL/GenBank/DDBJ whole genome shotgun (WGS) entry which is preliminary data.</text>
</comment>
<protein>
    <submittedName>
        <fullName evidence="6">Site-specific DNA-methyltransferase</fullName>
    </submittedName>
</protein>
<evidence type="ECO:0000313" key="7">
    <source>
        <dbReference type="Proteomes" id="UP001201273"/>
    </source>
</evidence>
<proteinExistence type="inferred from homology"/>
<accession>A0ABS8WA09</accession>
<gene>
    <name evidence="6" type="ORF">K6Y31_13660</name>
</gene>
<name>A0ABS8WA09_9GAMM</name>
<evidence type="ECO:0000259" key="5">
    <source>
        <dbReference type="Pfam" id="PF01555"/>
    </source>
</evidence>
<dbReference type="PROSITE" id="PS00092">
    <property type="entry name" value="N6_MTASE"/>
    <property type="match status" value="1"/>
</dbReference>
<feature type="domain" description="DNA methylase N-4/N-6" evidence="5">
    <location>
        <begin position="61"/>
        <end position="388"/>
    </location>
</feature>
<dbReference type="InterPro" id="IPR029063">
    <property type="entry name" value="SAM-dependent_MTases_sf"/>
</dbReference>
<keyword evidence="4" id="KW-0949">S-adenosyl-L-methionine</keyword>
<dbReference type="PRINTS" id="PR00508">
    <property type="entry name" value="S21N4MTFRASE"/>
</dbReference>
<sequence length="539" mass="61385">MPILNWLNKEEAVTTAKNCTYRLLEEVPELSYGNKNEENLLIHGDNLEALKSLIPHYAGKVKCIYVDPPFNTMQAFENYDDNLEHSIWLSLLYPRFELLRELLSEDGTMFVHIDDNELGYLTVILDEIFGRKNRTHTVAFKQGSATGHKAINPGMVNTCNFILSYAKNKNKWQPKKVFTERLRDERYNQFIENIEENYKFWRLIPLSQAFADHCGIPKRELKKALGDMFERKIATFVTDNAHRVIQSVRPDYNNVGEEIKQAIDFSKNNPAEVHLLERNGLTDMYFKGGQRWIFYREKLKNIDGKLVTGEPLTTFWADLLSNNLHKEGDVVFPKSKKPESLIKRVIELSSDEGDIVLDSFLGSGTTAAVAQKMRRRFIGIELGNHAVTHCQPRLKRVIDGEQGGVSKAVNWEGGGGFHFCKLGDAVFDEYGCLNPEIKFPTLASHIWYLETKTPLGNKADTPLLGVHNDTAYYLLYNGILGDRRPAGGNVLTSKVLNNLPDIDKHERIVIYGESSRLGEARLKQANITFKQIPYDVGTL</sequence>
<evidence type="ECO:0000256" key="3">
    <source>
        <dbReference type="ARBA" id="ARBA00022679"/>
    </source>
</evidence>
<evidence type="ECO:0000256" key="1">
    <source>
        <dbReference type="ARBA" id="ARBA00006594"/>
    </source>
</evidence>
<evidence type="ECO:0000256" key="2">
    <source>
        <dbReference type="ARBA" id="ARBA00022603"/>
    </source>
</evidence>